<proteinExistence type="inferred from homology"/>
<organism evidence="3 4">
    <name type="scientific">Lysobacter spongiicola DSM 21749</name>
    <dbReference type="NCBI Taxonomy" id="1122188"/>
    <lineage>
        <taxon>Bacteria</taxon>
        <taxon>Pseudomonadati</taxon>
        <taxon>Pseudomonadota</taxon>
        <taxon>Gammaproteobacteria</taxon>
        <taxon>Lysobacterales</taxon>
        <taxon>Lysobacteraceae</taxon>
        <taxon>Novilysobacter</taxon>
    </lineage>
</organism>
<protein>
    <recommendedName>
        <fullName evidence="1">YcgL domain-containing protein SAMN02745674_01347</fullName>
    </recommendedName>
</protein>
<dbReference type="SUPFAM" id="SSF160191">
    <property type="entry name" value="YcgL-like"/>
    <property type="match status" value="1"/>
</dbReference>
<dbReference type="PANTHER" id="PTHR38109">
    <property type="entry name" value="PROTEIN YCGL"/>
    <property type="match status" value="1"/>
</dbReference>
<reference evidence="3 4" key="1">
    <citation type="submission" date="2017-02" db="EMBL/GenBank/DDBJ databases">
        <authorList>
            <person name="Peterson S.W."/>
        </authorList>
    </citation>
    <scope>NUCLEOTIDE SEQUENCE [LARGE SCALE GENOMIC DNA]</scope>
    <source>
        <strain evidence="3 4">DSM 21749</strain>
    </source>
</reference>
<dbReference type="RefSeq" id="WP_078757934.1">
    <property type="nucleotide sequence ID" value="NZ_FUXP01000003.1"/>
</dbReference>
<dbReference type="HAMAP" id="MF_01866">
    <property type="entry name" value="UPF0745"/>
    <property type="match status" value="1"/>
</dbReference>
<dbReference type="AlphaFoldDB" id="A0A1T4PSB9"/>
<dbReference type="Pfam" id="PF05166">
    <property type="entry name" value="YcgL"/>
    <property type="match status" value="1"/>
</dbReference>
<dbReference type="STRING" id="1122188.SAMN02745674_01347"/>
<evidence type="ECO:0000313" key="3">
    <source>
        <dbReference type="EMBL" id="SJZ94087.1"/>
    </source>
</evidence>
<dbReference type="PANTHER" id="PTHR38109:SF1">
    <property type="entry name" value="PROTEIN YCGL"/>
    <property type="match status" value="1"/>
</dbReference>
<accession>A0A1T4PSB9</accession>
<name>A0A1T4PSB9_9GAMM</name>
<gene>
    <name evidence="3" type="ORF">SAMN02745674_01347</name>
</gene>
<evidence type="ECO:0000259" key="2">
    <source>
        <dbReference type="PROSITE" id="PS51648"/>
    </source>
</evidence>
<feature type="domain" description="YcgL" evidence="2">
    <location>
        <begin position="1"/>
        <end position="85"/>
    </location>
</feature>
<dbReference type="InterPro" id="IPR038068">
    <property type="entry name" value="YcgL-like_sf"/>
</dbReference>
<evidence type="ECO:0000313" key="4">
    <source>
        <dbReference type="Proteomes" id="UP000190061"/>
    </source>
</evidence>
<dbReference type="PROSITE" id="PS51648">
    <property type="entry name" value="YCGL"/>
    <property type="match status" value="1"/>
</dbReference>
<dbReference type="InterPro" id="IPR027354">
    <property type="entry name" value="YcgL_dom"/>
</dbReference>
<evidence type="ECO:0000256" key="1">
    <source>
        <dbReference type="HAMAP-Rule" id="MF_01866"/>
    </source>
</evidence>
<sequence length="89" mass="10106">MQAYVYKSIRKPDTYVFLAARDDFERVPESVRLPLGTLQFVMELAVTPERKLARSDAQVVRTNLAARGYHLQMPPTMSDPMTSDWGTDG</sequence>
<dbReference type="OrthoDB" id="7062382at2"/>
<keyword evidence="4" id="KW-1185">Reference proteome</keyword>
<dbReference type="EMBL" id="FUXP01000003">
    <property type="protein sequence ID" value="SJZ94087.1"/>
    <property type="molecule type" value="Genomic_DNA"/>
</dbReference>
<dbReference type="Proteomes" id="UP000190061">
    <property type="component" value="Unassembled WGS sequence"/>
</dbReference>
<dbReference type="Gene3D" id="3.10.510.20">
    <property type="entry name" value="YcgL domain"/>
    <property type="match status" value="1"/>
</dbReference>